<dbReference type="Proteomes" id="UP000887576">
    <property type="component" value="Unplaced"/>
</dbReference>
<dbReference type="WBParaSite" id="JU765_v2.g14782.t1">
    <property type="protein sequence ID" value="JU765_v2.g14782.t1"/>
    <property type="gene ID" value="JU765_v2.g14782"/>
</dbReference>
<reference evidence="2" key="1">
    <citation type="submission" date="2022-11" db="UniProtKB">
        <authorList>
            <consortium name="WormBaseParasite"/>
        </authorList>
    </citation>
    <scope>IDENTIFICATION</scope>
</reference>
<evidence type="ECO:0000313" key="2">
    <source>
        <dbReference type="WBParaSite" id="JU765_v2.g14782.t1"/>
    </source>
</evidence>
<protein>
    <submittedName>
        <fullName evidence="2">Uncharacterized protein</fullName>
    </submittedName>
</protein>
<name>A0AC34QBK3_9BILA</name>
<organism evidence="1 2">
    <name type="scientific">Panagrolaimus sp. JU765</name>
    <dbReference type="NCBI Taxonomy" id="591449"/>
    <lineage>
        <taxon>Eukaryota</taxon>
        <taxon>Metazoa</taxon>
        <taxon>Ecdysozoa</taxon>
        <taxon>Nematoda</taxon>
        <taxon>Chromadorea</taxon>
        <taxon>Rhabditida</taxon>
        <taxon>Tylenchina</taxon>
        <taxon>Panagrolaimomorpha</taxon>
        <taxon>Panagrolaimoidea</taxon>
        <taxon>Panagrolaimidae</taxon>
        <taxon>Panagrolaimus</taxon>
    </lineage>
</organism>
<proteinExistence type="predicted"/>
<sequence length="348" mass="40587">MTSTVCCFVLSDTNRKVKNFTVTVYDHKYVRNIVETAENALELDGTQELKRITLEIYDHCFDNVQMSEEIAADGLYKLVFEDKSPEYSPDNDNCSRCSISTDDQTQSNSPSLPNVDRKMQRLSSSNTQIEATRKKRRVDSVFDQSSAEELDDNKDLVRNLRSTENVNGIDNQRNESSPVANIQEHSKLNDLPASVRQRDKAERVKKYYELNSTTINMFLQELSKKSTFKFGKLFLYEEVSKSFFYLTIAYIERNRTKWELRVRLYTSKTLRSWFAKIWKQSGLVDLKSAYVQFLSFFGIEYDDEVIIKHISNIKRMKTPEYCFLSPKRLDVSVDKVKLESIIDDVTRE</sequence>
<evidence type="ECO:0000313" key="1">
    <source>
        <dbReference type="Proteomes" id="UP000887576"/>
    </source>
</evidence>
<accession>A0AC34QBK3</accession>